<evidence type="ECO:0000313" key="3">
    <source>
        <dbReference type="Proteomes" id="UP000504636"/>
    </source>
</evidence>
<evidence type="ECO:0000313" key="2">
    <source>
        <dbReference type="EMBL" id="KAF2803470.1"/>
    </source>
</evidence>
<protein>
    <submittedName>
        <fullName evidence="2 4">Uncharacterized protein</fullName>
    </submittedName>
</protein>
<evidence type="ECO:0000313" key="4">
    <source>
        <dbReference type="RefSeq" id="XP_033570434.1"/>
    </source>
</evidence>
<dbReference type="AlphaFoldDB" id="A0A6A6Y489"/>
<gene>
    <name evidence="2 4" type="ORF">BDZ99DRAFT_546608</name>
</gene>
<accession>A0A6A6Y489</accession>
<feature type="compositionally biased region" description="Basic and acidic residues" evidence="1">
    <location>
        <begin position="120"/>
        <end position="137"/>
    </location>
</feature>
<reference evidence="4" key="2">
    <citation type="submission" date="2020-04" db="EMBL/GenBank/DDBJ databases">
        <authorList>
            <consortium name="NCBI Genome Project"/>
        </authorList>
    </citation>
    <scope>NUCLEOTIDE SEQUENCE</scope>
    <source>
        <strain evidence="4">CBS 304.34</strain>
    </source>
</reference>
<dbReference type="RefSeq" id="XP_033570434.1">
    <property type="nucleotide sequence ID" value="XM_033726881.1"/>
</dbReference>
<organism evidence="2">
    <name type="scientific">Mytilinidion resinicola</name>
    <dbReference type="NCBI Taxonomy" id="574789"/>
    <lineage>
        <taxon>Eukaryota</taxon>
        <taxon>Fungi</taxon>
        <taxon>Dikarya</taxon>
        <taxon>Ascomycota</taxon>
        <taxon>Pezizomycotina</taxon>
        <taxon>Dothideomycetes</taxon>
        <taxon>Pleosporomycetidae</taxon>
        <taxon>Mytilinidiales</taxon>
        <taxon>Mytilinidiaceae</taxon>
        <taxon>Mytilinidion</taxon>
    </lineage>
</organism>
<dbReference type="Proteomes" id="UP000504636">
    <property type="component" value="Unplaced"/>
</dbReference>
<reference evidence="2 4" key="1">
    <citation type="journal article" date="2020" name="Stud. Mycol.">
        <title>101 Dothideomycetes genomes: a test case for predicting lifestyles and emergence of pathogens.</title>
        <authorList>
            <person name="Haridas S."/>
            <person name="Albert R."/>
            <person name="Binder M."/>
            <person name="Bloem J."/>
            <person name="Labutti K."/>
            <person name="Salamov A."/>
            <person name="Andreopoulos B."/>
            <person name="Baker S."/>
            <person name="Barry K."/>
            <person name="Bills G."/>
            <person name="Bluhm B."/>
            <person name="Cannon C."/>
            <person name="Castanera R."/>
            <person name="Culley D."/>
            <person name="Daum C."/>
            <person name="Ezra D."/>
            <person name="Gonzalez J."/>
            <person name="Henrissat B."/>
            <person name="Kuo A."/>
            <person name="Liang C."/>
            <person name="Lipzen A."/>
            <person name="Lutzoni F."/>
            <person name="Magnuson J."/>
            <person name="Mondo S."/>
            <person name="Nolan M."/>
            <person name="Ohm R."/>
            <person name="Pangilinan J."/>
            <person name="Park H.-J."/>
            <person name="Ramirez L."/>
            <person name="Alfaro M."/>
            <person name="Sun H."/>
            <person name="Tritt A."/>
            <person name="Yoshinaga Y."/>
            <person name="Zwiers L.-H."/>
            <person name="Turgeon B."/>
            <person name="Goodwin S."/>
            <person name="Spatafora J."/>
            <person name="Crous P."/>
            <person name="Grigoriev I."/>
        </authorList>
    </citation>
    <scope>NUCLEOTIDE SEQUENCE</scope>
    <source>
        <strain evidence="2 4">CBS 304.34</strain>
    </source>
</reference>
<feature type="region of interest" description="Disordered" evidence="1">
    <location>
        <begin position="63"/>
        <end position="169"/>
    </location>
</feature>
<sequence>MGPRRFTNSEDEHLPPGWQTIAYDAESGRKTYEHANGHQYVGRGPPPRDQPLTEELENRLFATGAAWNPKPRQPVTRHPQDRSHVTDRIPARHVPSRHLTAPPPRPPRSTTFDDILGRIPEQHLDRSQTASRRKEDNGLSNAGEDVKTWGKRLTEKAKNKLKKGPRPFE</sequence>
<name>A0A6A6Y489_9PEZI</name>
<evidence type="ECO:0000256" key="1">
    <source>
        <dbReference type="SAM" id="MobiDB-lite"/>
    </source>
</evidence>
<reference evidence="4" key="3">
    <citation type="submission" date="2025-04" db="UniProtKB">
        <authorList>
            <consortium name="RefSeq"/>
        </authorList>
    </citation>
    <scope>IDENTIFICATION</scope>
    <source>
        <strain evidence="4">CBS 304.34</strain>
    </source>
</reference>
<proteinExistence type="predicted"/>
<feature type="compositionally biased region" description="Basic and acidic residues" evidence="1">
    <location>
        <begin position="144"/>
        <end position="158"/>
    </location>
</feature>
<keyword evidence="3" id="KW-1185">Reference proteome</keyword>
<dbReference type="EMBL" id="MU003717">
    <property type="protein sequence ID" value="KAF2803470.1"/>
    <property type="molecule type" value="Genomic_DNA"/>
</dbReference>
<feature type="compositionally biased region" description="Basic residues" evidence="1">
    <location>
        <begin position="159"/>
        <end position="169"/>
    </location>
</feature>
<dbReference type="GeneID" id="54467774"/>
<feature type="compositionally biased region" description="Basic and acidic residues" evidence="1">
    <location>
        <begin position="78"/>
        <end position="90"/>
    </location>
</feature>